<evidence type="ECO:0000256" key="1">
    <source>
        <dbReference type="ARBA" id="ARBA00004974"/>
    </source>
</evidence>
<keyword evidence="10 14" id="KW-0460">Magnesium</keyword>
<dbReference type="GO" id="GO:0005948">
    <property type="term" value="C:acetolactate synthase complex"/>
    <property type="evidence" value="ECO:0007669"/>
    <property type="project" value="TreeGrafter"/>
</dbReference>
<keyword evidence="8 14" id="KW-0479">Metal-binding</keyword>
<dbReference type="EC" id="2.2.1.6" evidence="4 14"/>
<evidence type="ECO:0000256" key="3">
    <source>
        <dbReference type="ARBA" id="ARBA00007812"/>
    </source>
</evidence>
<keyword evidence="12 14" id="KW-0100">Branched-chain amino acid biosynthesis</keyword>
<dbReference type="GO" id="GO:0050660">
    <property type="term" value="F:flavin adenine dinucleotide binding"/>
    <property type="evidence" value="ECO:0007669"/>
    <property type="project" value="InterPro"/>
</dbReference>
<evidence type="ECO:0000256" key="10">
    <source>
        <dbReference type="ARBA" id="ARBA00022842"/>
    </source>
</evidence>
<dbReference type="GO" id="GO:0030976">
    <property type="term" value="F:thiamine pyrophosphate binding"/>
    <property type="evidence" value="ECO:0007669"/>
    <property type="project" value="UniProtKB-UniRule"/>
</dbReference>
<dbReference type="InterPro" id="IPR012846">
    <property type="entry name" value="Acetolactate_synth_lsu"/>
</dbReference>
<dbReference type="FunFam" id="3.40.50.970:FF:000007">
    <property type="entry name" value="Acetolactate synthase"/>
    <property type="match status" value="1"/>
</dbReference>
<evidence type="ECO:0000313" key="19">
    <source>
        <dbReference type="Proteomes" id="UP000199411"/>
    </source>
</evidence>
<dbReference type="InterPro" id="IPR011766">
    <property type="entry name" value="TPP_enzyme_TPP-bd"/>
</dbReference>
<dbReference type="NCBIfam" id="TIGR00118">
    <property type="entry name" value="acolac_lg"/>
    <property type="match status" value="1"/>
</dbReference>
<dbReference type="FunFam" id="3.40.50.970:FF:000016">
    <property type="entry name" value="Acetolactate synthase"/>
    <property type="match status" value="1"/>
</dbReference>
<organism evidence="18 19">
    <name type="scientific">Desulfurella multipotens</name>
    <dbReference type="NCBI Taxonomy" id="79269"/>
    <lineage>
        <taxon>Bacteria</taxon>
        <taxon>Pseudomonadati</taxon>
        <taxon>Campylobacterota</taxon>
        <taxon>Desulfurellia</taxon>
        <taxon>Desulfurellales</taxon>
        <taxon>Desulfurellaceae</taxon>
        <taxon>Desulfurella</taxon>
    </lineage>
</organism>
<dbReference type="GO" id="GO:0000287">
    <property type="term" value="F:magnesium ion binding"/>
    <property type="evidence" value="ECO:0007669"/>
    <property type="project" value="UniProtKB-UniRule"/>
</dbReference>
<dbReference type="InterPro" id="IPR012001">
    <property type="entry name" value="Thiamin_PyroP_enz_TPP-bd_dom"/>
</dbReference>
<reference evidence="19" key="1">
    <citation type="submission" date="2016-10" db="EMBL/GenBank/DDBJ databases">
        <authorList>
            <person name="Varghese N."/>
            <person name="Submissions S."/>
        </authorList>
    </citation>
    <scope>NUCLEOTIDE SEQUENCE [LARGE SCALE GENOMIC DNA]</scope>
    <source>
        <strain evidence="19">DSM 8415</strain>
    </source>
</reference>
<dbReference type="RefSeq" id="WP_092129441.1">
    <property type="nucleotide sequence ID" value="NZ_FMYU01000011.1"/>
</dbReference>
<feature type="domain" description="Thiamine pyrophosphate enzyme N-terminal TPP-binding" evidence="17">
    <location>
        <begin position="6"/>
        <end position="121"/>
    </location>
</feature>
<dbReference type="AlphaFoldDB" id="A0A1G6QEK2"/>
<dbReference type="InterPro" id="IPR029061">
    <property type="entry name" value="THDP-binding"/>
</dbReference>
<dbReference type="Pfam" id="PF02775">
    <property type="entry name" value="TPP_enzyme_C"/>
    <property type="match status" value="1"/>
</dbReference>
<dbReference type="InterPro" id="IPR029035">
    <property type="entry name" value="DHS-like_NAD/FAD-binding_dom"/>
</dbReference>
<keyword evidence="5 14" id="KW-0028">Amino-acid biosynthesis</keyword>
<dbReference type="PANTHER" id="PTHR18968">
    <property type="entry name" value="THIAMINE PYROPHOSPHATE ENZYMES"/>
    <property type="match status" value="1"/>
</dbReference>
<evidence type="ECO:0000256" key="4">
    <source>
        <dbReference type="ARBA" id="ARBA00013145"/>
    </source>
</evidence>
<dbReference type="Gene3D" id="3.40.50.1220">
    <property type="entry name" value="TPP-binding domain"/>
    <property type="match status" value="1"/>
</dbReference>
<evidence type="ECO:0000256" key="13">
    <source>
        <dbReference type="ARBA" id="ARBA00048670"/>
    </source>
</evidence>
<evidence type="ECO:0000256" key="8">
    <source>
        <dbReference type="ARBA" id="ARBA00022723"/>
    </source>
</evidence>
<evidence type="ECO:0000256" key="2">
    <source>
        <dbReference type="ARBA" id="ARBA00005025"/>
    </source>
</evidence>
<sequence length="564" mass="62557">MSGKLKGAEIFIECLKKEGVKHLFGIPGGAIIDLHDAIYKQKDIEFILTRHEQGAVHMADGYARSTGQVGVSLVTSGPGATNAVTGIATAYMDSIPLVVFTGQVPTHLIGNDAFQEVDIVGITRSCTKHNFLVKDVKDLAYTIKKAFYIARTGRPGPVLVDIPKDVQTASCEFEYPDAIHLRSYNPTYHGNPKQIKKVAKVIEQAERPLLYIGGGVITSNAHKEVLELAERLQIPAFTTLMGIGAFPADHPLSLGMAGMHGTYKANMAIQYCDLLISIGARFDDRITGKVSEFAPNAQVIHIDIDPTSISKNIKVDYPIVGDAKLVLKELLSILKDNNKIHQNRKKWLDLIKKWDSEHPLSYEDSDKVIKPQYVIQLLNKLTKELDPIVSTEVGQHQMWVAQFYNFNKPRRFLTSGGLGTMGFGFPAGIGASFANPDKQVFVIAGDGSFQMNLQELAVLATYKLQTKVIILNNSYLGMVRQWQQLFYGRRYANTNIEVQPDFVKLSESYGITAKRVEDKKDVEQALTELINYNGPYVLDIKIEREENVYPMVPGGAPLSEMILT</sequence>
<dbReference type="Pfam" id="PF00205">
    <property type="entry name" value="TPP_enzyme_M"/>
    <property type="match status" value="1"/>
</dbReference>
<dbReference type="CDD" id="cd02015">
    <property type="entry name" value="TPP_AHAS"/>
    <property type="match status" value="1"/>
</dbReference>
<comment type="pathway">
    <text evidence="2 14">Amino-acid biosynthesis; L-valine biosynthesis; L-valine from pyruvate: step 1/4.</text>
</comment>
<comment type="pathway">
    <text evidence="1 14">Amino-acid biosynthesis; L-isoleucine biosynthesis; L-isoleucine from 2-oxobutanoate: step 1/4.</text>
</comment>
<dbReference type="InterPro" id="IPR039368">
    <property type="entry name" value="AHAS_TPP"/>
</dbReference>
<proteinExistence type="inferred from homology"/>
<dbReference type="CDD" id="cd07035">
    <property type="entry name" value="TPP_PYR_POX_like"/>
    <property type="match status" value="1"/>
</dbReference>
<keyword evidence="7 14" id="KW-0808">Transferase</keyword>
<protein>
    <recommendedName>
        <fullName evidence="4 14">Acetolactate synthase</fullName>
        <ecNumber evidence="4 14">2.2.1.6</ecNumber>
    </recommendedName>
</protein>
<evidence type="ECO:0000256" key="11">
    <source>
        <dbReference type="ARBA" id="ARBA00023052"/>
    </source>
</evidence>
<dbReference type="Gene3D" id="3.40.50.970">
    <property type="match status" value="2"/>
</dbReference>
<comment type="cofactor">
    <cofactor evidence="14">
        <name>thiamine diphosphate</name>
        <dbReference type="ChEBI" id="CHEBI:58937"/>
    </cofactor>
    <text evidence="14">Binds 1 thiamine pyrophosphate per subunit.</text>
</comment>
<dbReference type="GO" id="GO:0009099">
    <property type="term" value="P:L-valine biosynthetic process"/>
    <property type="evidence" value="ECO:0007669"/>
    <property type="project" value="UniProtKB-UniPathway"/>
</dbReference>
<accession>A0A1G6QEK2</accession>
<dbReference type="InterPro" id="IPR000399">
    <property type="entry name" value="TPP-bd_CS"/>
</dbReference>
<keyword evidence="19" id="KW-1185">Reference proteome</keyword>
<feature type="domain" description="Thiamine pyrophosphate enzyme central" evidence="15">
    <location>
        <begin position="195"/>
        <end position="330"/>
    </location>
</feature>
<evidence type="ECO:0000256" key="9">
    <source>
        <dbReference type="ARBA" id="ARBA00022827"/>
    </source>
</evidence>
<comment type="cofactor">
    <cofactor evidence="14">
        <name>Mg(2+)</name>
        <dbReference type="ChEBI" id="CHEBI:18420"/>
    </cofactor>
    <text evidence="14">Binds 1 Mg(2+) ion per subunit.</text>
</comment>
<dbReference type="SUPFAM" id="SSF52518">
    <property type="entry name" value="Thiamin diphosphate-binding fold (THDP-binding)"/>
    <property type="match status" value="2"/>
</dbReference>
<name>A0A1G6QEK2_9BACT</name>
<dbReference type="OrthoDB" id="2254214at2"/>
<evidence type="ECO:0000313" key="18">
    <source>
        <dbReference type="EMBL" id="SDC90922.1"/>
    </source>
</evidence>
<feature type="domain" description="Thiamine pyrophosphate enzyme TPP-binding" evidence="16">
    <location>
        <begin position="393"/>
        <end position="540"/>
    </location>
</feature>
<evidence type="ECO:0000259" key="16">
    <source>
        <dbReference type="Pfam" id="PF02775"/>
    </source>
</evidence>
<keyword evidence="9" id="KW-0274">FAD</keyword>
<gene>
    <name evidence="18" type="ORF">SAMN05660835_01578</name>
</gene>
<dbReference type="FunFam" id="3.40.50.1220:FF:000008">
    <property type="entry name" value="Acetolactate synthase"/>
    <property type="match status" value="1"/>
</dbReference>
<dbReference type="UniPathway" id="UPA00047">
    <property type="reaction ID" value="UER00055"/>
</dbReference>
<evidence type="ECO:0000259" key="17">
    <source>
        <dbReference type="Pfam" id="PF02776"/>
    </source>
</evidence>
<evidence type="ECO:0000256" key="12">
    <source>
        <dbReference type="ARBA" id="ARBA00023304"/>
    </source>
</evidence>
<dbReference type="InterPro" id="IPR012000">
    <property type="entry name" value="Thiamin_PyroP_enz_cen_dom"/>
</dbReference>
<dbReference type="GO" id="GO:0009097">
    <property type="term" value="P:isoleucine biosynthetic process"/>
    <property type="evidence" value="ECO:0007669"/>
    <property type="project" value="UniProtKB-UniPathway"/>
</dbReference>
<evidence type="ECO:0000259" key="15">
    <source>
        <dbReference type="Pfam" id="PF00205"/>
    </source>
</evidence>
<dbReference type="GO" id="GO:0003984">
    <property type="term" value="F:acetolactate synthase activity"/>
    <property type="evidence" value="ECO:0007669"/>
    <property type="project" value="UniProtKB-EC"/>
</dbReference>
<dbReference type="PANTHER" id="PTHR18968:SF13">
    <property type="entry name" value="ACETOLACTATE SYNTHASE CATALYTIC SUBUNIT, MITOCHONDRIAL"/>
    <property type="match status" value="1"/>
</dbReference>
<keyword evidence="6" id="KW-0285">Flavoprotein</keyword>
<evidence type="ECO:0000256" key="6">
    <source>
        <dbReference type="ARBA" id="ARBA00022630"/>
    </source>
</evidence>
<evidence type="ECO:0000256" key="7">
    <source>
        <dbReference type="ARBA" id="ARBA00022679"/>
    </source>
</evidence>
<dbReference type="EMBL" id="FMYU01000011">
    <property type="protein sequence ID" value="SDC90922.1"/>
    <property type="molecule type" value="Genomic_DNA"/>
</dbReference>
<evidence type="ECO:0000256" key="5">
    <source>
        <dbReference type="ARBA" id="ARBA00022605"/>
    </source>
</evidence>
<evidence type="ECO:0000256" key="14">
    <source>
        <dbReference type="RuleBase" id="RU003591"/>
    </source>
</evidence>
<dbReference type="PROSITE" id="PS00187">
    <property type="entry name" value="TPP_ENZYMES"/>
    <property type="match status" value="1"/>
</dbReference>
<dbReference type="Proteomes" id="UP000199411">
    <property type="component" value="Unassembled WGS sequence"/>
</dbReference>
<dbReference type="InterPro" id="IPR045229">
    <property type="entry name" value="TPP_enz"/>
</dbReference>
<comment type="catalytic activity">
    <reaction evidence="13 14">
        <text>2 pyruvate + H(+) = (2S)-2-acetolactate + CO2</text>
        <dbReference type="Rhea" id="RHEA:25249"/>
        <dbReference type="ChEBI" id="CHEBI:15361"/>
        <dbReference type="ChEBI" id="CHEBI:15378"/>
        <dbReference type="ChEBI" id="CHEBI:16526"/>
        <dbReference type="ChEBI" id="CHEBI:58476"/>
        <dbReference type="EC" id="2.2.1.6"/>
    </reaction>
</comment>
<dbReference type="Pfam" id="PF02776">
    <property type="entry name" value="TPP_enzyme_N"/>
    <property type="match status" value="1"/>
</dbReference>
<dbReference type="SUPFAM" id="SSF52467">
    <property type="entry name" value="DHS-like NAD/FAD-binding domain"/>
    <property type="match status" value="1"/>
</dbReference>
<comment type="similarity">
    <text evidence="3 14">Belongs to the TPP enzyme family.</text>
</comment>
<dbReference type="UniPathway" id="UPA00049">
    <property type="reaction ID" value="UER00059"/>
</dbReference>
<keyword evidence="11 14" id="KW-0786">Thiamine pyrophosphate</keyword>